<dbReference type="AlphaFoldDB" id="B8BQQ8"/>
<proteinExistence type="inferred from homology"/>
<evidence type="ECO:0000256" key="2">
    <source>
        <dbReference type="ARBA" id="ARBA00022737"/>
    </source>
</evidence>
<dbReference type="InterPro" id="IPR001910">
    <property type="entry name" value="Inosine/uridine_hydrolase_dom"/>
</dbReference>
<dbReference type="RefSeq" id="XP_002286766.1">
    <property type="nucleotide sequence ID" value="XM_002286730.1"/>
</dbReference>
<reference evidence="6 7" key="1">
    <citation type="journal article" date="2004" name="Science">
        <title>The genome of the diatom Thalassiosira pseudonana: ecology, evolution, and metabolism.</title>
        <authorList>
            <person name="Armbrust E.V."/>
            <person name="Berges J.A."/>
            <person name="Bowler C."/>
            <person name="Green B.R."/>
            <person name="Martinez D."/>
            <person name="Putnam N.H."/>
            <person name="Zhou S."/>
            <person name="Allen A.E."/>
            <person name="Apt K.E."/>
            <person name="Bechner M."/>
            <person name="Brzezinski M.A."/>
            <person name="Chaal B.K."/>
            <person name="Chiovitti A."/>
            <person name="Davis A.K."/>
            <person name="Demarest M.S."/>
            <person name="Detter J.C."/>
            <person name="Glavina T."/>
            <person name="Goodstein D."/>
            <person name="Hadi M.Z."/>
            <person name="Hellsten U."/>
            <person name="Hildebrand M."/>
            <person name="Jenkins B.D."/>
            <person name="Jurka J."/>
            <person name="Kapitonov V.V."/>
            <person name="Kroger N."/>
            <person name="Lau W.W."/>
            <person name="Lane T.W."/>
            <person name="Larimer F.W."/>
            <person name="Lippmeier J.C."/>
            <person name="Lucas S."/>
            <person name="Medina M."/>
            <person name="Montsant A."/>
            <person name="Obornik M."/>
            <person name="Parker M.S."/>
            <person name="Palenik B."/>
            <person name="Pazour G.J."/>
            <person name="Richardson P.M."/>
            <person name="Rynearson T.A."/>
            <person name="Saito M.A."/>
            <person name="Schwartz D.C."/>
            <person name="Thamatrakoln K."/>
            <person name="Valentin K."/>
            <person name="Vardi A."/>
            <person name="Wilkerson F.P."/>
            <person name="Rokhsar D.S."/>
        </authorList>
    </citation>
    <scope>NUCLEOTIDE SEQUENCE [LARGE SCALE GENOMIC DNA]</scope>
    <source>
        <strain evidence="6 7">CCMP1335</strain>
    </source>
</reference>
<gene>
    <name evidence="6" type="ORF">THAPSDRAFT_1367</name>
</gene>
<reference evidence="6 7" key="2">
    <citation type="journal article" date="2008" name="Nature">
        <title>The Phaeodactylum genome reveals the evolutionary history of diatom genomes.</title>
        <authorList>
            <person name="Bowler C."/>
            <person name="Allen A.E."/>
            <person name="Badger J.H."/>
            <person name="Grimwood J."/>
            <person name="Jabbari K."/>
            <person name="Kuo A."/>
            <person name="Maheswari U."/>
            <person name="Martens C."/>
            <person name="Maumus F."/>
            <person name="Otillar R.P."/>
            <person name="Rayko E."/>
            <person name="Salamov A."/>
            <person name="Vandepoele K."/>
            <person name="Beszteri B."/>
            <person name="Gruber A."/>
            <person name="Heijde M."/>
            <person name="Katinka M."/>
            <person name="Mock T."/>
            <person name="Valentin K."/>
            <person name="Verret F."/>
            <person name="Berges J.A."/>
            <person name="Brownlee C."/>
            <person name="Cadoret J.P."/>
            <person name="Chiovitti A."/>
            <person name="Choi C.J."/>
            <person name="Coesel S."/>
            <person name="De Martino A."/>
            <person name="Detter J.C."/>
            <person name="Durkin C."/>
            <person name="Falciatore A."/>
            <person name="Fournet J."/>
            <person name="Haruta M."/>
            <person name="Huysman M.J."/>
            <person name="Jenkins B.D."/>
            <person name="Jiroutova K."/>
            <person name="Jorgensen R.E."/>
            <person name="Joubert Y."/>
            <person name="Kaplan A."/>
            <person name="Kroger N."/>
            <person name="Kroth P.G."/>
            <person name="La Roche J."/>
            <person name="Lindquist E."/>
            <person name="Lommer M."/>
            <person name="Martin-Jezequel V."/>
            <person name="Lopez P.J."/>
            <person name="Lucas S."/>
            <person name="Mangogna M."/>
            <person name="McGinnis K."/>
            <person name="Medlin L.K."/>
            <person name="Montsant A."/>
            <person name="Oudot-Le Secq M.P."/>
            <person name="Napoli C."/>
            <person name="Obornik M."/>
            <person name="Parker M.S."/>
            <person name="Petit J.L."/>
            <person name="Porcel B.M."/>
            <person name="Poulsen N."/>
            <person name="Robison M."/>
            <person name="Rychlewski L."/>
            <person name="Rynearson T.A."/>
            <person name="Schmutz J."/>
            <person name="Shapiro H."/>
            <person name="Siaut M."/>
            <person name="Stanley M."/>
            <person name="Sussman M.R."/>
            <person name="Taylor A.R."/>
            <person name="Vardi A."/>
            <person name="von Dassow P."/>
            <person name="Vyverman W."/>
            <person name="Willis A."/>
            <person name="Wyrwicz L.S."/>
            <person name="Rokhsar D.S."/>
            <person name="Weissenbach J."/>
            <person name="Armbrust E.V."/>
            <person name="Green B.R."/>
            <person name="Van de Peer Y."/>
            <person name="Grigoriev I.V."/>
        </authorList>
    </citation>
    <scope>NUCLEOTIDE SEQUENCE [LARGE SCALE GENOMIC DNA]</scope>
    <source>
        <strain evidence="6 7">CCMP1335</strain>
    </source>
</reference>
<dbReference type="PANTHER" id="PTHR45641:SF19">
    <property type="entry name" value="NEPHROCYSTIN-3"/>
    <property type="match status" value="1"/>
</dbReference>
<keyword evidence="3 4" id="KW-0802">TPR repeat</keyword>
<dbReference type="PANTHER" id="PTHR45641">
    <property type="entry name" value="TETRATRICOPEPTIDE REPEAT PROTEIN (AFU_ORTHOLOGUE AFUA_6G03870)"/>
    <property type="match status" value="1"/>
</dbReference>
<protein>
    <recommendedName>
        <fullName evidence="5">Inosine/uridine-preferring nucleoside hydrolase domain-containing protein</fullName>
    </recommendedName>
</protein>
<dbReference type="EMBL" id="CM000638">
    <property type="protein sequence ID" value="EED96407.1"/>
    <property type="molecule type" value="Genomic_DNA"/>
</dbReference>
<dbReference type="Pfam" id="PF13424">
    <property type="entry name" value="TPR_12"/>
    <property type="match status" value="1"/>
</dbReference>
<dbReference type="eggNOG" id="ENOG502S860">
    <property type="taxonomic scope" value="Eukaryota"/>
</dbReference>
<dbReference type="HOGENOM" id="CLU_350068_0_0_1"/>
<evidence type="ECO:0000256" key="1">
    <source>
        <dbReference type="ARBA" id="ARBA00009176"/>
    </source>
</evidence>
<dbReference type="STRING" id="35128.B8BQQ8"/>
<feature type="domain" description="Inosine/uridine-preferring nucleoside hydrolase" evidence="5">
    <location>
        <begin position="459"/>
        <end position="666"/>
    </location>
</feature>
<organism evidence="6 7">
    <name type="scientific">Thalassiosira pseudonana</name>
    <name type="common">Marine diatom</name>
    <name type="synonym">Cyclotella nana</name>
    <dbReference type="NCBI Taxonomy" id="35128"/>
    <lineage>
        <taxon>Eukaryota</taxon>
        <taxon>Sar</taxon>
        <taxon>Stramenopiles</taxon>
        <taxon>Ochrophyta</taxon>
        <taxon>Bacillariophyta</taxon>
        <taxon>Coscinodiscophyceae</taxon>
        <taxon>Thalassiosirophycidae</taxon>
        <taxon>Thalassiosirales</taxon>
        <taxon>Thalassiosiraceae</taxon>
        <taxon>Thalassiosira</taxon>
    </lineage>
</organism>
<dbReference type="Pfam" id="PF01156">
    <property type="entry name" value="IU_nuc_hydro"/>
    <property type="match status" value="1"/>
</dbReference>
<dbReference type="InterPro" id="IPR019734">
    <property type="entry name" value="TPR_rpt"/>
</dbReference>
<feature type="repeat" description="TPR" evidence="4">
    <location>
        <begin position="59"/>
        <end position="92"/>
    </location>
</feature>
<evidence type="ECO:0000256" key="3">
    <source>
        <dbReference type="ARBA" id="ARBA00022803"/>
    </source>
</evidence>
<evidence type="ECO:0000256" key="4">
    <source>
        <dbReference type="PROSITE-ProRule" id="PRU00339"/>
    </source>
</evidence>
<dbReference type="SMART" id="SM00028">
    <property type="entry name" value="TPR"/>
    <property type="match status" value="5"/>
</dbReference>
<dbReference type="Gene3D" id="1.25.40.10">
    <property type="entry name" value="Tetratricopeptide repeat domain"/>
    <property type="match status" value="3"/>
</dbReference>
<keyword evidence="2" id="KW-0677">Repeat</keyword>
<dbReference type="SUPFAM" id="SSF48452">
    <property type="entry name" value="TPR-like"/>
    <property type="match status" value="1"/>
</dbReference>
<dbReference type="GeneID" id="7445241"/>
<evidence type="ECO:0000259" key="5">
    <source>
        <dbReference type="Pfam" id="PF01156"/>
    </source>
</evidence>
<dbReference type="PROSITE" id="PS50005">
    <property type="entry name" value="TPR"/>
    <property type="match status" value="2"/>
</dbReference>
<name>B8BQQ8_THAPS</name>
<accession>B8BQQ8</accession>
<keyword evidence="7" id="KW-1185">Reference proteome</keyword>
<feature type="repeat" description="TPR" evidence="4">
    <location>
        <begin position="177"/>
        <end position="210"/>
    </location>
</feature>
<evidence type="ECO:0000313" key="6">
    <source>
        <dbReference type="EMBL" id="EED96407.1"/>
    </source>
</evidence>
<dbReference type="OMA" id="NHANNIP"/>
<dbReference type="InterPro" id="IPR011990">
    <property type="entry name" value="TPR-like_helical_dom_sf"/>
</dbReference>
<dbReference type="InterPro" id="IPR036452">
    <property type="entry name" value="Ribo_hydro-like"/>
</dbReference>
<dbReference type="Pfam" id="PF13374">
    <property type="entry name" value="TPR_10"/>
    <property type="match status" value="1"/>
</dbReference>
<dbReference type="InParanoid" id="B8BQQ8"/>
<dbReference type="Proteomes" id="UP000001449">
    <property type="component" value="Chromosome 1"/>
</dbReference>
<dbReference type="GO" id="GO:0016799">
    <property type="term" value="F:hydrolase activity, hydrolyzing N-glycosyl compounds"/>
    <property type="evidence" value="ECO:0007669"/>
    <property type="project" value="InterPro"/>
</dbReference>
<comment type="similarity">
    <text evidence="1">Belongs to the IUNH family.</text>
</comment>
<dbReference type="PaxDb" id="35128-Thaps1367"/>
<dbReference type="KEGG" id="tps:THAPSDRAFT_1367"/>
<sequence>MMQSLIRDFASLTQSIPDLIKNGDTAFGEEKYDDALNHYLAALKKERRSPVNTASIQSAALLHKIGIVLAKTGDSFAAMNSFEEALKIRQDKLGPGSEDAAETTAQLTKVLDEIRIQNGVGQRQFVEGDKGVSIEKVSVDVGTNLLEWGDYKEAERILMEFLQVVNENKDSNDAEKLKALSAMAQLYRAQGKYEEAKKMYLEALKTARKMAADSQNPSIKEDISIINCIAGYGEILRKAGDLWQAKALHKKKYDEALSEHQSALEIRLKCLEFTDALVSESFNYCAEALCSMQRGSEALPLSLHAVMVRKNEFGVNHPSYAHAICILSMCYHNLGRSRDGLPLIESCLRICDKSFPPNHANNIPNLLVKGDILLDIGELENALASYHRAQAIHKLNFSAGQKDCQLEECQQKIDAAMAVMIKRGNNLRYQMPSSHSVPRNLSGTINEKQQSQGVGTPVIVITDVGRDIDDAVALVILASLKRMYMINPLAVIVTLDPVKERACLARLLLDSLGLHDVPVGIGTDGGSRAGVELHCFDGVCACQNLFQFEKGSDLMSRFLGGAESKSVKLLCMANLKDVSHIFDTHSELLDKINEIVMMGGAHYSDETQQLIPDEDAYNNHCDVNAARRVYDQCQQLQIPTTTISRHAAYGCPLAASFLDDLAKTHHLLAVEIRNANFKAMNKLWYKANLSSDDPGREKLPPRCDKDWFLKHFQVSEGAASWQESYMLHLYDAMTLLHCVEAYREIHFRPKCYNVGGTVHRVSGVLQDGVECSGVADKDNLLTEIRMLLRQGFKSAMEPAFERRVK</sequence>
<dbReference type="SUPFAM" id="SSF53590">
    <property type="entry name" value="Nucleoside hydrolase"/>
    <property type="match status" value="1"/>
</dbReference>
<evidence type="ECO:0000313" key="7">
    <source>
        <dbReference type="Proteomes" id="UP000001449"/>
    </source>
</evidence>
<dbReference type="Gene3D" id="3.90.245.10">
    <property type="entry name" value="Ribonucleoside hydrolase-like"/>
    <property type="match status" value="1"/>
</dbReference>